<evidence type="ECO:0000256" key="8">
    <source>
        <dbReference type="ARBA" id="ARBA00023235"/>
    </source>
</evidence>
<evidence type="ECO:0000256" key="7">
    <source>
        <dbReference type="ARBA" id="ARBA00023027"/>
    </source>
</evidence>
<dbReference type="InterPro" id="IPR001509">
    <property type="entry name" value="Epimerase_deHydtase"/>
</dbReference>
<organism evidence="12 13">
    <name type="scientific">Inquilinus limosus MP06</name>
    <dbReference type="NCBI Taxonomy" id="1398085"/>
    <lineage>
        <taxon>Bacteria</taxon>
        <taxon>Pseudomonadati</taxon>
        <taxon>Pseudomonadota</taxon>
        <taxon>Alphaproteobacteria</taxon>
        <taxon>Rhodospirillales</taxon>
        <taxon>Rhodospirillaceae</taxon>
        <taxon>Inquilinus</taxon>
    </lineage>
</organism>
<reference evidence="12 13" key="1">
    <citation type="submission" date="2014-01" db="EMBL/GenBank/DDBJ databases">
        <title>Genome sequence determination for a cystic fibrosis isolate, Inquilinus limosus.</title>
        <authorList>
            <person name="Pino M."/>
            <person name="Di Conza J."/>
            <person name="Gutkind G."/>
        </authorList>
    </citation>
    <scope>NUCLEOTIDE SEQUENCE [LARGE SCALE GENOMIC DNA]</scope>
    <source>
        <strain evidence="12 13">MP06</strain>
    </source>
</reference>
<dbReference type="CDD" id="cd05247">
    <property type="entry name" value="UDP_G4E_1_SDR_e"/>
    <property type="match status" value="1"/>
</dbReference>
<comment type="pathway">
    <text evidence="3 10">Carbohydrate metabolism; galactose metabolism.</text>
</comment>
<evidence type="ECO:0000256" key="6">
    <source>
        <dbReference type="ARBA" id="ARBA00018569"/>
    </source>
</evidence>
<dbReference type="PANTHER" id="PTHR43725">
    <property type="entry name" value="UDP-GLUCOSE 4-EPIMERASE"/>
    <property type="match status" value="1"/>
</dbReference>
<name>A0A0A0DCZ3_9PROT</name>
<feature type="domain" description="NAD-dependent epimerase/dehydratase" evidence="11">
    <location>
        <begin position="8"/>
        <end position="256"/>
    </location>
</feature>
<keyword evidence="7 10" id="KW-0520">NAD</keyword>
<evidence type="ECO:0000259" key="11">
    <source>
        <dbReference type="Pfam" id="PF01370"/>
    </source>
</evidence>
<dbReference type="SUPFAM" id="SSF51735">
    <property type="entry name" value="NAD(P)-binding Rossmann-fold domains"/>
    <property type="match status" value="1"/>
</dbReference>
<accession>A0A0A0DCZ3</accession>
<dbReference type="AlphaFoldDB" id="A0A0A0DCZ3"/>
<evidence type="ECO:0000313" key="13">
    <source>
        <dbReference type="Proteomes" id="UP000029995"/>
    </source>
</evidence>
<evidence type="ECO:0000256" key="2">
    <source>
        <dbReference type="ARBA" id="ARBA00001911"/>
    </source>
</evidence>
<dbReference type="RefSeq" id="WP_034831254.1">
    <property type="nucleotide sequence ID" value="NZ_JANX01000008.1"/>
</dbReference>
<protein>
    <recommendedName>
        <fullName evidence="6 10">UDP-glucose 4-epimerase</fullName>
        <ecNumber evidence="5 10">5.1.3.2</ecNumber>
    </recommendedName>
</protein>
<keyword evidence="9 10" id="KW-0119">Carbohydrate metabolism</keyword>
<gene>
    <name evidence="12" type="ORF">P409_01930</name>
</gene>
<dbReference type="NCBIfam" id="TIGR01179">
    <property type="entry name" value="galE"/>
    <property type="match status" value="1"/>
</dbReference>
<evidence type="ECO:0000256" key="10">
    <source>
        <dbReference type="RuleBase" id="RU366046"/>
    </source>
</evidence>
<proteinExistence type="inferred from homology"/>
<evidence type="ECO:0000313" key="12">
    <source>
        <dbReference type="EMBL" id="KGM35865.1"/>
    </source>
</evidence>
<evidence type="ECO:0000256" key="1">
    <source>
        <dbReference type="ARBA" id="ARBA00000083"/>
    </source>
</evidence>
<evidence type="ECO:0000256" key="9">
    <source>
        <dbReference type="ARBA" id="ARBA00023277"/>
    </source>
</evidence>
<dbReference type="UniPathway" id="UPA00214"/>
<comment type="similarity">
    <text evidence="4 10">Belongs to the NAD(P)-dependent epimerase/dehydratase family.</text>
</comment>
<evidence type="ECO:0000256" key="4">
    <source>
        <dbReference type="ARBA" id="ARBA00007637"/>
    </source>
</evidence>
<comment type="catalytic activity">
    <reaction evidence="1 10">
        <text>UDP-alpha-D-glucose = UDP-alpha-D-galactose</text>
        <dbReference type="Rhea" id="RHEA:22168"/>
        <dbReference type="ChEBI" id="CHEBI:58885"/>
        <dbReference type="ChEBI" id="CHEBI:66914"/>
        <dbReference type="EC" id="5.1.3.2"/>
    </reaction>
</comment>
<dbReference type="GO" id="GO:0003978">
    <property type="term" value="F:UDP-glucose 4-epimerase activity"/>
    <property type="evidence" value="ECO:0007669"/>
    <property type="project" value="UniProtKB-UniRule"/>
</dbReference>
<dbReference type="GO" id="GO:0033499">
    <property type="term" value="P:galactose catabolic process via UDP-galactose, Leloir pathway"/>
    <property type="evidence" value="ECO:0007669"/>
    <property type="project" value="TreeGrafter"/>
</dbReference>
<dbReference type="OrthoDB" id="9801785at2"/>
<dbReference type="Gene3D" id="3.40.50.720">
    <property type="entry name" value="NAD(P)-binding Rossmann-like Domain"/>
    <property type="match status" value="1"/>
</dbReference>
<sequence>MNHDKPAVLVTGGAGYIGSHACKALAAAGFVPVTVDNLSRGHRGFVQWGPLEQADIGDGAALDQVMAQHRPVAILHFAALTYVGESVNEPALYYRNNVSGSLSLLEAAQRNGVNTVVFSSTCATYGPPDRVPIAEDTPQNPIHPYGASKLMIERMLADFAAAYGLRWAALRYFNACGADPDGEIGEAHDPETHLIPLVLMAAAGHRPHVEILGDDYPTPDGTCIRDYIHVTDLADAHVRALRYLLDGGAPRAFNLGTGTGHTVREVIAAVERVTGRPVPVRQSPPRPGDSPTLVADPALAASVLGFQPRFGLEDSIRTAWRWYQKQTGGAAA</sequence>
<evidence type="ECO:0000256" key="5">
    <source>
        <dbReference type="ARBA" id="ARBA00013189"/>
    </source>
</evidence>
<dbReference type="InterPro" id="IPR005886">
    <property type="entry name" value="UDP_G4E"/>
</dbReference>
<keyword evidence="8 10" id="KW-0413">Isomerase</keyword>
<dbReference type="InterPro" id="IPR036291">
    <property type="entry name" value="NAD(P)-bd_dom_sf"/>
</dbReference>
<dbReference type="EC" id="5.1.3.2" evidence="5 10"/>
<evidence type="ECO:0000256" key="3">
    <source>
        <dbReference type="ARBA" id="ARBA00004947"/>
    </source>
</evidence>
<dbReference type="Pfam" id="PF01370">
    <property type="entry name" value="Epimerase"/>
    <property type="match status" value="1"/>
</dbReference>
<dbReference type="Gene3D" id="3.90.25.10">
    <property type="entry name" value="UDP-galactose 4-epimerase, domain 1"/>
    <property type="match status" value="1"/>
</dbReference>
<dbReference type="EMBL" id="JANX01000008">
    <property type="protein sequence ID" value="KGM35865.1"/>
    <property type="molecule type" value="Genomic_DNA"/>
</dbReference>
<dbReference type="Proteomes" id="UP000029995">
    <property type="component" value="Unassembled WGS sequence"/>
</dbReference>
<comment type="caution">
    <text evidence="12">The sequence shown here is derived from an EMBL/GenBank/DDBJ whole genome shotgun (WGS) entry which is preliminary data.</text>
</comment>
<comment type="subunit">
    <text evidence="10">Homodimer.</text>
</comment>
<dbReference type="PANTHER" id="PTHR43725:SF53">
    <property type="entry name" value="UDP-ARABINOSE 4-EPIMERASE 1"/>
    <property type="match status" value="1"/>
</dbReference>
<comment type="cofactor">
    <cofactor evidence="2 10">
        <name>NAD(+)</name>
        <dbReference type="ChEBI" id="CHEBI:57540"/>
    </cofactor>
</comment>